<dbReference type="PROSITE" id="PS50920">
    <property type="entry name" value="SOLCAR"/>
    <property type="match status" value="1"/>
</dbReference>
<comment type="similarity">
    <text evidence="2 11">Belongs to the mitochondrial carrier (TC 2.A.29) family.</text>
</comment>
<dbReference type="GeneTree" id="ENSGT00390000015874"/>
<comment type="subcellular location">
    <subcellularLocation>
        <location evidence="1">Mitochondrion outer membrane</location>
        <topology evidence="1">Multi-pass membrane protein</topology>
    </subcellularLocation>
</comment>
<evidence type="ECO:0000256" key="2">
    <source>
        <dbReference type="ARBA" id="ARBA00006375"/>
    </source>
</evidence>
<dbReference type="GO" id="GO:0090149">
    <property type="term" value="P:mitochondrial membrane fission"/>
    <property type="evidence" value="ECO:0007669"/>
    <property type="project" value="InterPro"/>
</dbReference>
<dbReference type="InterPro" id="IPR039158">
    <property type="entry name" value="SLC25A46"/>
</dbReference>
<dbReference type="Pfam" id="PF00153">
    <property type="entry name" value="Mito_carr"/>
    <property type="match status" value="1"/>
</dbReference>
<keyword evidence="5" id="KW-0677">Repeat</keyword>
<dbReference type="Gene3D" id="1.50.40.10">
    <property type="entry name" value="Mitochondrial carrier domain"/>
    <property type="match status" value="1"/>
</dbReference>
<evidence type="ECO:0000256" key="8">
    <source>
        <dbReference type="ARBA" id="ARBA00023128"/>
    </source>
</evidence>
<reference evidence="13" key="2">
    <citation type="submission" date="2025-09" db="UniProtKB">
        <authorList>
            <consortium name="Ensembl"/>
        </authorList>
    </citation>
    <scope>IDENTIFICATION</scope>
</reference>
<evidence type="ECO:0000313" key="13">
    <source>
        <dbReference type="Ensembl" id="ENSEBUP00000009767.1"/>
    </source>
</evidence>
<evidence type="ECO:0000256" key="10">
    <source>
        <dbReference type="PROSITE-ProRule" id="PRU00282"/>
    </source>
</evidence>
<dbReference type="PANTHER" id="PTHR21252">
    <property type="entry name" value="TB1 PROTEIN-RELATED"/>
    <property type="match status" value="1"/>
</dbReference>
<evidence type="ECO:0000256" key="7">
    <source>
        <dbReference type="ARBA" id="ARBA00022989"/>
    </source>
</evidence>
<evidence type="ECO:0000256" key="4">
    <source>
        <dbReference type="ARBA" id="ARBA00022692"/>
    </source>
</evidence>
<dbReference type="GO" id="GO:0061564">
    <property type="term" value="P:axon development"/>
    <property type="evidence" value="ECO:0007669"/>
    <property type="project" value="TreeGrafter"/>
</dbReference>
<keyword evidence="8" id="KW-0496">Mitochondrion</keyword>
<evidence type="ECO:0000313" key="14">
    <source>
        <dbReference type="Proteomes" id="UP000694388"/>
    </source>
</evidence>
<evidence type="ECO:0000256" key="9">
    <source>
        <dbReference type="ARBA" id="ARBA00023136"/>
    </source>
</evidence>
<keyword evidence="9 10" id="KW-0472">Membrane</keyword>
<organism evidence="13 14">
    <name type="scientific">Eptatretus burgeri</name>
    <name type="common">Inshore hagfish</name>
    <dbReference type="NCBI Taxonomy" id="7764"/>
    <lineage>
        <taxon>Eukaryota</taxon>
        <taxon>Metazoa</taxon>
        <taxon>Chordata</taxon>
        <taxon>Craniata</taxon>
        <taxon>Vertebrata</taxon>
        <taxon>Cyclostomata</taxon>
        <taxon>Myxini</taxon>
        <taxon>Myxiniformes</taxon>
        <taxon>Myxinidae</taxon>
        <taxon>Eptatretinae</taxon>
        <taxon>Eptatretus</taxon>
    </lineage>
</organism>
<evidence type="ECO:0000256" key="1">
    <source>
        <dbReference type="ARBA" id="ARBA00004374"/>
    </source>
</evidence>
<name>A0A8C4Q4P3_EPTBU</name>
<sequence length="389" mass="42970">MARPSERNRSWEDYDSEEESDGGELLPKGDGCSRQDTSYEQQRFLSDQPVRPRSLTVVSTDLPIEKPEEPENDNFKRFAGFGVSLLSLFAENVLAHPFIVIRRQCQLNYQAKTYHLTPFTIIRLTYAIGRAQTPKVLWKGIGSTFIHQGLTLGVEGILGEYTALPKDFPMVWNTRMVGAHMLLKGITCLLTMPFYSTSLVDTVQSEMIRDSPSILECIREGCCRALGLGIPHSKRLLPLHLLALPTLTLCLLHYLLAKLVRRLACSILAPRHAVMPFNEAQSIDLHISELAAGLVSNLVADAALLPLEMVVTRLHIQGTRSIVDCTEPGGQPLLPVNTCYEGAGDCIRTALREEGRWGFYRGLGTLGLQYGLHAAVLQAGKVAVGFTAT</sequence>
<dbReference type="InterPro" id="IPR018108">
    <property type="entry name" value="MCP_transmembrane"/>
</dbReference>
<keyword evidence="7" id="KW-1133">Transmembrane helix</keyword>
<feature type="repeat" description="Solcar" evidence="10">
    <location>
        <begin position="284"/>
        <end position="387"/>
    </location>
</feature>
<keyword evidence="4 10" id="KW-0812">Transmembrane</keyword>
<evidence type="ECO:0000256" key="11">
    <source>
        <dbReference type="RuleBase" id="RU000488"/>
    </source>
</evidence>
<dbReference type="Ensembl" id="ENSEBUT00000010298.1">
    <property type="protein sequence ID" value="ENSEBUP00000009767.1"/>
    <property type="gene ID" value="ENSEBUG00000006277.1"/>
</dbReference>
<keyword evidence="14" id="KW-1185">Reference proteome</keyword>
<dbReference type="Proteomes" id="UP000694388">
    <property type="component" value="Unplaced"/>
</dbReference>
<feature type="compositionally biased region" description="Acidic residues" evidence="12">
    <location>
        <begin position="13"/>
        <end position="22"/>
    </location>
</feature>
<evidence type="ECO:0000256" key="12">
    <source>
        <dbReference type="SAM" id="MobiDB-lite"/>
    </source>
</evidence>
<feature type="compositionally biased region" description="Basic and acidic residues" evidence="12">
    <location>
        <begin position="1"/>
        <end position="12"/>
    </location>
</feature>
<dbReference type="GO" id="GO:0005741">
    <property type="term" value="C:mitochondrial outer membrane"/>
    <property type="evidence" value="ECO:0007669"/>
    <property type="project" value="UniProtKB-SubCell"/>
</dbReference>
<reference evidence="13" key="1">
    <citation type="submission" date="2025-08" db="UniProtKB">
        <authorList>
            <consortium name="Ensembl"/>
        </authorList>
    </citation>
    <scope>IDENTIFICATION</scope>
</reference>
<dbReference type="InterPro" id="IPR023395">
    <property type="entry name" value="MCP_dom_sf"/>
</dbReference>
<accession>A0A8C4Q4P3</accession>
<dbReference type="AlphaFoldDB" id="A0A8C4Q4P3"/>
<feature type="region of interest" description="Disordered" evidence="12">
    <location>
        <begin position="1"/>
        <end position="49"/>
    </location>
</feature>
<keyword evidence="3 11" id="KW-0813">Transport</keyword>
<keyword evidence="6" id="KW-1000">Mitochondrion outer membrane</keyword>
<proteinExistence type="inferred from homology"/>
<evidence type="ECO:0000256" key="5">
    <source>
        <dbReference type="ARBA" id="ARBA00022737"/>
    </source>
</evidence>
<dbReference type="PANTHER" id="PTHR21252:SF2">
    <property type="entry name" value="MITOCHONDRIAL OUTER MEMBRANE PROTEIN SLC25A46"/>
    <property type="match status" value="1"/>
</dbReference>
<feature type="compositionally biased region" description="Polar residues" evidence="12">
    <location>
        <begin position="34"/>
        <end position="45"/>
    </location>
</feature>
<dbReference type="OMA" id="RQCQVNH"/>
<evidence type="ECO:0000256" key="6">
    <source>
        <dbReference type="ARBA" id="ARBA00022787"/>
    </source>
</evidence>
<evidence type="ECO:0000256" key="3">
    <source>
        <dbReference type="ARBA" id="ARBA00022448"/>
    </source>
</evidence>
<protein>
    <submittedName>
        <fullName evidence="13">Solute carrier family 25 member 46</fullName>
    </submittedName>
</protein>
<dbReference type="SUPFAM" id="SSF103506">
    <property type="entry name" value="Mitochondrial carrier"/>
    <property type="match status" value="1"/>
</dbReference>